<keyword evidence="4" id="KW-1185">Reference proteome</keyword>
<dbReference type="SMART" id="SM00213">
    <property type="entry name" value="UBQ"/>
    <property type="match status" value="2"/>
</dbReference>
<dbReference type="PANTHER" id="PTHR10666">
    <property type="entry name" value="UBIQUITIN"/>
    <property type="match status" value="1"/>
</dbReference>
<reference evidence="3 4" key="1">
    <citation type="journal article" date="2017" name="Mol. Biol. Evol.">
        <title>The 4-celled Tetrabaena socialis nuclear genome reveals the essential components for genetic control of cell number at the origin of multicellularity in the volvocine lineage.</title>
        <authorList>
            <person name="Featherston J."/>
            <person name="Arakaki Y."/>
            <person name="Hanschen E.R."/>
            <person name="Ferris P.J."/>
            <person name="Michod R.E."/>
            <person name="Olson B.J.S.C."/>
            <person name="Nozaki H."/>
            <person name="Durand P.M."/>
        </authorList>
    </citation>
    <scope>NUCLEOTIDE SEQUENCE [LARGE SCALE GENOMIC DNA]</scope>
    <source>
        <strain evidence="3 4">NIES-571</strain>
    </source>
</reference>
<dbReference type="SUPFAM" id="SSF54236">
    <property type="entry name" value="Ubiquitin-like"/>
    <property type="match status" value="2"/>
</dbReference>
<dbReference type="GO" id="GO:0003729">
    <property type="term" value="F:mRNA binding"/>
    <property type="evidence" value="ECO:0007669"/>
    <property type="project" value="UniProtKB-ARBA"/>
</dbReference>
<accession>A0A2J8A3D1</accession>
<comment type="caution">
    <text evidence="3">The sequence shown here is derived from an EMBL/GenBank/DDBJ whole genome shotgun (WGS) entry which is preliminary data.</text>
</comment>
<feature type="domain" description="Ubiquitin-like" evidence="2">
    <location>
        <begin position="141"/>
        <end position="217"/>
    </location>
</feature>
<dbReference type="InterPro" id="IPR019954">
    <property type="entry name" value="Ubiquitin_CS"/>
</dbReference>
<proteinExistence type="predicted"/>
<dbReference type="InterPro" id="IPR019956">
    <property type="entry name" value="Ubiquitin_dom"/>
</dbReference>
<sequence>MEKTYDVWQLKSGFELESLVLRDLRAVADRELPPELPLVCSCRHAYDSGCDSVVRDMKTSWDPELWGTGVLLENSGPGLKPGLYFLSQSISQYFGGGLRTLDLRVLATQQAYGGEDAQQASFTISVSLPAPPPDRSDSVCIHFSVKTLTGKTISLEDVPLSSTIDEVKARIQDREGIPPDQQRLIFQGKQLEDGRTLADYEVTDEDELHLVLRLRGGMYHYTSGRLGYAELDKEEDELQPRMTRVLTPSGRSACVSFTPGSSTVRQLMRQLTVRTLLGKNIPLKDVPRSSRIHEVKARVQDREGCPIDQQRLIFEGRQLEDDYTLKDYELTDGDVLHLVLRLRGGMFHTTSGRAGYEDLDDVICAAPKAEAGSGSTGVNTIRVLMPSGRSACIDFAPGSSTVRQLMRQVEVAVAAGTATVQELSASTDA</sequence>
<dbReference type="PROSITE" id="PS50053">
    <property type="entry name" value="UBIQUITIN_2"/>
    <property type="match status" value="2"/>
</dbReference>
<dbReference type="PROSITE" id="PS00299">
    <property type="entry name" value="UBIQUITIN_1"/>
    <property type="match status" value="1"/>
</dbReference>
<evidence type="ECO:0000259" key="2">
    <source>
        <dbReference type="PROSITE" id="PS50053"/>
    </source>
</evidence>
<dbReference type="PRINTS" id="PR00348">
    <property type="entry name" value="UBIQUITIN"/>
</dbReference>
<evidence type="ECO:0000313" key="3">
    <source>
        <dbReference type="EMBL" id="PNH07032.1"/>
    </source>
</evidence>
<dbReference type="EMBL" id="PGGS01000202">
    <property type="protein sequence ID" value="PNH07032.1"/>
    <property type="molecule type" value="Genomic_DNA"/>
</dbReference>
<evidence type="ECO:0000256" key="1">
    <source>
        <dbReference type="ARBA" id="ARBA00022499"/>
    </source>
</evidence>
<name>A0A2J8A3D1_9CHLO</name>
<gene>
    <name evidence="3" type="ORF">TSOC_006534</name>
</gene>
<dbReference type="InterPro" id="IPR000626">
    <property type="entry name" value="Ubiquitin-like_dom"/>
</dbReference>
<dbReference type="AlphaFoldDB" id="A0A2J8A3D1"/>
<dbReference type="FunFam" id="3.10.20.90:FF:000160">
    <property type="entry name" value="Polyubiquitin-C"/>
    <property type="match status" value="1"/>
</dbReference>
<protein>
    <submittedName>
        <fullName evidence="3">Polyubiquitin 11</fullName>
    </submittedName>
</protein>
<evidence type="ECO:0000313" key="4">
    <source>
        <dbReference type="Proteomes" id="UP000236333"/>
    </source>
</evidence>
<organism evidence="3 4">
    <name type="scientific">Tetrabaena socialis</name>
    <dbReference type="NCBI Taxonomy" id="47790"/>
    <lineage>
        <taxon>Eukaryota</taxon>
        <taxon>Viridiplantae</taxon>
        <taxon>Chlorophyta</taxon>
        <taxon>core chlorophytes</taxon>
        <taxon>Chlorophyceae</taxon>
        <taxon>CS clade</taxon>
        <taxon>Chlamydomonadales</taxon>
        <taxon>Tetrabaenaceae</taxon>
        <taxon>Tetrabaena</taxon>
    </lineage>
</organism>
<dbReference type="Proteomes" id="UP000236333">
    <property type="component" value="Unassembled WGS sequence"/>
</dbReference>
<dbReference type="Pfam" id="PF00240">
    <property type="entry name" value="ubiquitin"/>
    <property type="match status" value="2"/>
</dbReference>
<dbReference type="InterPro" id="IPR029071">
    <property type="entry name" value="Ubiquitin-like_domsf"/>
</dbReference>
<dbReference type="InterPro" id="IPR050158">
    <property type="entry name" value="Ubiquitin_ubiquitin-like"/>
</dbReference>
<keyword evidence="1" id="KW-1017">Isopeptide bond</keyword>
<dbReference type="OrthoDB" id="447637at2759"/>
<feature type="domain" description="Ubiquitin-like" evidence="2">
    <location>
        <begin position="269"/>
        <end position="345"/>
    </location>
</feature>
<dbReference type="Gene3D" id="3.10.20.90">
    <property type="entry name" value="Phosphatidylinositol 3-kinase Catalytic Subunit, Chain A, domain 1"/>
    <property type="match status" value="2"/>
</dbReference>